<dbReference type="Gene3D" id="3.30.460.10">
    <property type="entry name" value="Beta Polymerase, domain 2"/>
    <property type="match status" value="1"/>
</dbReference>
<protein>
    <submittedName>
        <fullName evidence="4">Polynucleotide adenylyltransferase</fullName>
        <ecNumber evidence="4">2.7.7.19</ecNumber>
    </submittedName>
</protein>
<reference evidence="4" key="2">
    <citation type="submission" date="2020-07" db="EMBL/GenBank/DDBJ databases">
        <authorList>
            <person name="Vera ALvarez R."/>
            <person name="Arias-Moreno D.M."/>
            <person name="Jimenez-Jacinto V."/>
            <person name="Jimenez-Bremont J.F."/>
            <person name="Swaminathan K."/>
            <person name="Moose S.P."/>
            <person name="Guerrero-Gonzalez M.L."/>
            <person name="Marino-Ramirez L."/>
            <person name="Landsman D."/>
            <person name="Rodriguez-Kessler M."/>
            <person name="Delgado-Sanchez P."/>
        </authorList>
    </citation>
    <scope>NUCLEOTIDE SEQUENCE</scope>
    <source>
        <tissue evidence="4">Cladode</tissue>
    </source>
</reference>
<dbReference type="InterPro" id="IPR058921">
    <property type="entry name" value="PAP/OAS1-rel"/>
</dbReference>
<dbReference type="GO" id="GO:1990817">
    <property type="term" value="F:poly(A) RNA polymerase activity"/>
    <property type="evidence" value="ECO:0007669"/>
    <property type="project" value="UniProtKB-EC"/>
</dbReference>
<name>A0A7C9E525_OPUST</name>
<dbReference type="Pfam" id="PF22600">
    <property type="entry name" value="MTPAP-like_central"/>
    <property type="match status" value="1"/>
</dbReference>
<dbReference type="Gene3D" id="1.10.1410.10">
    <property type="match status" value="1"/>
</dbReference>
<accession>A0A7C9E525</accession>
<dbReference type="CDD" id="cd05402">
    <property type="entry name" value="NT_PAP_TUTase"/>
    <property type="match status" value="1"/>
</dbReference>
<proteinExistence type="predicted"/>
<dbReference type="AlphaFoldDB" id="A0A7C9E525"/>
<dbReference type="EMBL" id="GISG01203089">
    <property type="protein sequence ID" value="MBA4659182.1"/>
    <property type="molecule type" value="Transcribed_RNA"/>
</dbReference>
<feature type="region of interest" description="Disordered" evidence="1">
    <location>
        <begin position="466"/>
        <end position="494"/>
    </location>
</feature>
<organism evidence="4">
    <name type="scientific">Opuntia streptacantha</name>
    <name type="common">Prickly pear cactus</name>
    <name type="synonym">Opuntia cardona</name>
    <dbReference type="NCBI Taxonomy" id="393608"/>
    <lineage>
        <taxon>Eukaryota</taxon>
        <taxon>Viridiplantae</taxon>
        <taxon>Streptophyta</taxon>
        <taxon>Embryophyta</taxon>
        <taxon>Tracheophyta</taxon>
        <taxon>Spermatophyta</taxon>
        <taxon>Magnoliopsida</taxon>
        <taxon>eudicotyledons</taxon>
        <taxon>Gunneridae</taxon>
        <taxon>Pentapetalae</taxon>
        <taxon>Caryophyllales</taxon>
        <taxon>Cactineae</taxon>
        <taxon>Cactaceae</taxon>
        <taxon>Opuntioideae</taxon>
        <taxon>Opuntia</taxon>
    </lineage>
</organism>
<dbReference type="SUPFAM" id="SSF81631">
    <property type="entry name" value="PAP/OAS1 substrate-binding domain"/>
    <property type="match status" value="1"/>
</dbReference>
<feature type="region of interest" description="Disordered" evidence="1">
    <location>
        <begin position="26"/>
        <end position="48"/>
    </location>
</feature>
<reference evidence="4" key="1">
    <citation type="journal article" date="2013" name="J. Plant Res.">
        <title>Effect of fungi and light on seed germination of three Opuntia species from semiarid lands of central Mexico.</title>
        <authorList>
            <person name="Delgado-Sanchez P."/>
            <person name="Jimenez-Bremont J.F."/>
            <person name="Guerrero-Gonzalez Mde L."/>
            <person name="Flores J."/>
        </authorList>
    </citation>
    <scope>NUCLEOTIDE SEQUENCE</scope>
    <source>
        <tissue evidence="4">Cladode</tissue>
    </source>
</reference>
<evidence type="ECO:0000259" key="2">
    <source>
        <dbReference type="Pfam" id="PF22600"/>
    </source>
</evidence>
<dbReference type="PANTHER" id="PTHR45979:SF30">
    <property type="entry name" value="NUCLEOTIDYLTRANSFERASE"/>
    <property type="match status" value="1"/>
</dbReference>
<sequence length="703" mass="78842">MANSWAKVRNFLDMVDVQDLHSQLPLSSRSSSFSSTSSDLHPSSNGANKWMVGENIPEQILSVIQPTAGSEKRRREIIEYIQTLIEDSFGIKVFPFGSVPLKTYLPHGDVDLTAVSPYDPSQGLAAEICNLLQNEEKNNRRIQVRDVLYVPAQVRVVKCTVDDIAVDISFNQTAGLCALCFLEQVDRFIGKDHLFKCSVILIKAWCYYESRILGGFHGLISSYALETLVLHVINHFHSSLHCPLAVLNKFLEYYSTFDWGKYCVAIDGLVSICSLPEIEVRLPQGCDELLLTNDFLRNSREAFSSFTGVIGSKRAAFPVKFLNILDPLRDDNNLGRSVSKGNFYRIKSALSYGNQKLGDVIILPPEEIRKGLENFFINTLEINGRGRRADVRTPMPAYGARSLETSSADGDSNDLLTGFLYGLWFQDYGMIYPVQPIRSASPPVWNNGWTEMGQNMHYDQNMHYSVDESPPSSIDSPTSCQLTNPASVEEKRKSRGTGTYIPHLEHFLQRDIDFERNGKDEGRREIKRADSLDCTPREANFSYESGNDHVFNFSVEDFPLLPGSNRIAIKISQCDSPKCELVKEILPSSDSLEFGCFKCSPPTSVSEPGKQDSDVSFVLESATGLTSAAEEEQESPSCKRNLVIPVQPLELRDEKEFPPLGLPAKPEIMLNKKEFPPLCLSLKLEKRGKCKKNFKEVHKGEKK</sequence>
<dbReference type="InterPro" id="IPR058920">
    <property type="entry name" value="PAP-OAS1-bd-rel"/>
</dbReference>
<feature type="domain" description="PAP/OAS1 substrate-binding-related" evidence="3">
    <location>
        <begin position="189"/>
        <end position="380"/>
    </location>
</feature>
<keyword evidence="4" id="KW-0808">Transferase</keyword>
<evidence type="ECO:0000259" key="3">
    <source>
        <dbReference type="Pfam" id="PF26180"/>
    </source>
</evidence>
<dbReference type="SUPFAM" id="SSF81301">
    <property type="entry name" value="Nucleotidyltransferase"/>
    <property type="match status" value="1"/>
</dbReference>
<evidence type="ECO:0000256" key="1">
    <source>
        <dbReference type="SAM" id="MobiDB-lite"/>
    </source>
</evidence>
<feature type="compositionally biased region" description="Low complexity" evidence="1">
    <location>
        <begin position="26"/>
        <end position="44"/>
    </location>
</feature>
<keyword evidence="4" id="KW-0548">Nucleotidyltransferase</keyword>
<dbReference type="Pfam" id="PF26180">
    <property type="entry name" value="PAP-OAS1"/>
    <property type="match status" value="1"/>
</dbReference>
<dbReference type="PANTHER" id="PTHR45979">
    <property type="entry name" value="PAP/OAS1 SUBSTRATE-BINDING DOMAIN SUPERFAMILY"/>
    <property type="match status" value="1"/>
</dbReference>
<feature type="domain" description="Poly(A) RNA polymerase mitochondrial-like central palm" evidence="2">
    <location>
        <begin position="60"/>
        <end position="176"/>
    </location>
</feature>
<dbReference type="InterPro" id="IPR043519">
    <property type="entry name" value="NT_sf"/>
</dbReference>
<dbReference type="EC" id="2.7.7.19" evidence="4"/>
<evidence type="ECO:0000313" key="4">
    <source>
        <dbReference type="EMBL" id="MBA4659182.1"/>
    </source>
</evidence>
<dbReference type="InterPro" id="IPR054708">
    <property type="entry name" value="MTPAP-like_central"/>
</dbReference>
<feature type="compositionally biased region" description="Polar residues" evidence="1">
    <location>
        <begin position="470"/>
        <end position="486"/>
    </location>
</feature>